<evidence type="ECO:0000313" key="4">
    <source>
        <dbReference type="Proteomes" id="UP001228905"/>
    </source>
</evidence>
<keyword evidence="1 3" id="KW-0378">Hydrolase</keyword>
<dbReference type="Pfam" id="PF12706">
    <property type="entry name" value="Lactamase_B_2"/>
    <property type="match status" value="1"/>
</dbReference>
<accession>A0ABU0IST7</accession>
<organism evidence="3 4">
    <name type="scientific">Caulobacter ginsengisoli</name>
    <dbReference type="NCBI Taxonomy" id="400775"/>
    <lineage>
        <taxon>Bacteria</taxon>
        <taxon>Pseudomonadati</taxon>
        <taxon>Pseudomonadota</taxon>
        <taxon>Alphaproteobacteria</taxon>
        <taxon>Caulobacterales</taxon>
        <taxon>Caulobacteraceae</taxon>
        <taxon>Caulobacter</taxon>
    </lineage>
</organism>
<dbReference type="InterPro" id="IPR036866">
    <property type="entry name" value="RibonucZ/Hydroxyglut_hydro"/>
</dbReference>
<evidence type="ECO:0000313" key="3">
    <source>
        <dbReference type="EMBL" id="MDQ0464233.1"/>
    </source>
</evidence>
<dbReference type="Proteomes" id="UP001228905">
    <property type="component" value="Unassembled WGS sequence"/>
</dbReference>
<dbReference type="SMART" id="SM00849">
    <property type="entry name" value="Lactamase_B"/>
    <property type="match status" value="1"/>
</dbReference>
<dbReference type="GO" id="GO:0042781">
    <property type="term" value="F:3'-tRNA processing endoribonuclease activity"/>
    <property type="evidence" value="ECO:0007669"/>
    <property type="project" value="UniProtKB-EC"/>
</dbReference>
<dbReference type="PANTHER" id="PTHR46018">
    <property type="entry name" value="ZINC PHOSPHODIESTERASE ELAC PROTEIN 1"/>
    <property type="match status" value="1"/>
</dbReference>
<dbReference type="InterPro" id="IPR001279">
    <property type="entry name" value="Metallo-B-lactamas"/>
</dbReference>
<protein>
    <submittedName>
        <fullName evidence="3">Ribonuclease Z</fullName>
        <ecNumber evidence="3">3.1.26.11</ecNumber>
    </submittedName>
</protein>
<gene>
    <name evidence="3" type="ORF">QO010_002014</name>
</gene>
<dbReference type="SUPFAM" id="SSF56281">
    <property type="entry name" value="Metallo-hydrolase/oxidoreductase"/>
    <property type="match status" value="1"/>
</dbReference>
<comment type="caution">
    <text evidence="3">The sequence shown here is derived from an EMBL/GenBank/DDBJ whole genome shotgun (WGS) entry which is preliminary data.</text>
</comment>
<dbReference type="EMBL" id="JAUSVS010000003">
    <property type="protein sequence ID" value="MDQ0464233.1"/>
    <property type="molecule type" value="Genomic_DNA"/>
</dbReference>
<feature type="domain" description="Metallo-beta-lactamase" evidence="2">
    <location>
        <begin position="69"/>
        <end position="271"/>
    </location>
</feature>
<dbReference type="CDD" id="cd07719">
    <property type="entry name" value="arylsulfatase_AtsA-like_MBL-fold"/>
    <property type="match status" value="1"/>
</dbReference>
<dbReference type="PANTHER" id="PTHR46018:SF2">
    <property type="entry name" value="ZINC PHOSPHODIESTERASE ELAC PROTEIN 1"/>
    <property type="match status" value="1"/>
</dbReference>
<dbReference type="Gene3D" id="3.60.15.10">
    <property type="entry name" value="Ribonuclease Z/Hydroxyacylglutathione hydrolase-like"/>
    <property type="match status" value="1"/>
</dbReference>
<proteinExistence type="predicted"/>
<evidence type="ECO:0000256" key="1">
    <source>
        <dbReference type="ARBA" id="ARBA00022801"/>
    </source>
</evidence>
<dbReference type="InterPro" id="IPR044094">
    <property type="entry name" value="AtsA-like_MBL-fold"/>
</dbReference>
<name>A0ABU0IST7_9CAUL</name>
<sequence>MIKRLLIGLAALIVVVLGVAFAFRGPIALRIVAAMAERNMAADLKKELPDGLNALVCGSGSPMTDGDRNGPCLAVVAGGRVFMVDVGENSTETLARMGLRPGDVDGVLLTHFHSDHIDGLGGLSVQRWVGGSRPEPIPLYGVEGVQRIAAGFNEAYVIDNGYRTKHHGVAVAPPAGAGYAAKVFAAPVAGGEVVVYDQGGLKITAFRVEHEPANPAVGYRFDYKGRSLVVSGDTAPSPEVRRMSRGVDLLIHEALEPRMVLMLRQAALDAHRDNVAKIMNDILSYHTPPEEAARIAQTAGARSLLLTHIIPPLPLKAMEGPFLGDSRRIFKGPLWIARDGDIISLPAGSRDIVRRKSRL</sequence>
<keyword evidence="4" id="KW-1185">Reference proteome</keyword>
<dbReference type="EC" id="3.1.26.11" evidence="3"/>
<evidence type="ECO:0000259" key="2">
    <source>
        <dbReference type="SMART" id="SM00849"/>
    </source>
</evidence>
<dbReference type="RefSeq" id="WP_307348752.1">
    <property type="nucleotide sequence ID" value="NZ_JAUSVS010000003.1"/>
</dbReference>
<reference evidence="3 4" key="1">
    <citation type="submission" date="2023-07" db="EMBL/GenBank/DDBJ databases">
        <title>Genomic Encyclopedia of Type Strains, Phase IV (KMG-IV): sequencing the most valuable type-strain genomes for metagenomic binning, comparative biology and taxonomic classification.</title>
        <authorList>
            <person name="Goeker M."/>
        </authorList>
    </citation>
    <scope>NUCLEOTIDE SEQUENCE [LARGE SCALE GENOMIC DNA]</scope>
    <source>
        <strain evidence="3 4">DSM 18695</strain>
    </source>
</reference>